<dbReference type="KEGG" id="mets:DK389_15925"/>
<sequence length="183" mass="19370">MPPAADAGDRAIPLRIAGHIERKGDLFVTGGDWLGDPDGEARIEGFSVQWPRRPANVDLSYGCALLGLGRLPDVVAGEFVGTRMQARAINGVTFKLIGEDADAYALIVEAVFSDGSHFGPALAPVDLKGPTGREHLVGLRLQLSEVKAKAPRSSSRAVASSRPEPAPRKPARIFRAPRSSAAI</sequence>
<protein>
    <submittedName>
        <fullName evidence="2">Uncharacterized protein</fullName>
    </submittedName>
</protein>
<feature type="compositionally biased region" description="Low complexity" evidence="1">
    <location>
        <begin position="151"/>
        <end position="163"/>
    </location>
</feature>
<dbReference type="OrthoDB" id="8021518at2"/>
<proteinExistence type="predicted"/>
<keyword evidence="3" id="KW-1185">Reference proteome</keyword>
<evidence type="ECO:0000313" key="2">
    <source>
        <dbReference type="EMBL" id="AWN41725.1"/>
    </source>
</evidence>
<name>A0A2U8W6L2_9HYPH</name>
<feature type="region of interest" description="Disordered" evidence="1">
    <location>
        <begin position="147"/>
        <end position="183"/>
    </location>
</feature>
<dbReference type="AlphaFoldDB" id="A0A2U8W6L2"/>
<organism evidence="2 3">
    <name type="scientific">Methylobacterium durans</name>
    <dbReference type="NCBI Taxonomy" id="2202825"/>
    <lineage>
        <taxon>Bacteria</taxon>
        <taxon>Pseudomonadati</taxon>
        <taxon>Pseudomonadota</taxon>
        <taxon>Alphaproteobacteria</taxon>
        <taxon>Hyphomicrobiales</taxon>
        <taxon>Methylobacteriaceae</taxon>
        <taxon>Methylobacterium</taxon>
    </lineage>
</organism>
<evidence type="ECO:0000313" key="3">
    <source>
        <dbReference type="Proteomes" id="UP000245926"/>
    </source>
</evidence>
<dbReference type="EMBL" id="CP029550">
    <property type="protein sequence ID" value="AWN41725.1"/>
    <property type="molecule type" value="Genomic_DNA"/>
</dbReference>
<dbReference type="Proteomes" id="UP000245926">
    <property type="component" value="Chromosome"/>
</dbReference>
<reference evidence="3" key="1">
    <citation type="submission" date="2018-05" db="EMBL/GenBank/DDBJ databases">
        <title>Complete Genome Sequence of Methylobacterium sp. 17SD2-17.</title>
        <authorList>
            <person name="Srinivasan S."/>
        </authorList>
    </citation>
    <scope>NUCLEOTIDE SEQUENCE [LARGE SCALE GENOMIC DNA]</scope>
    <source>
        <strain evidence="3">17SD2-17</strain>
    </source>
</reference>
<accession>A0A2U8W6L2</accession>
<gene>
    <name evidence="2" type="ORF">DK389_15925</name>
</gene>
<evidence type="ECO:0000256" key="1">
    <source>
        <dbReference type="SAM" id="MobiDB-lite"/>
    </source>
</evidence>